<dbReference type="GO" id="GO:0051920">
    <property type="term" value="F:peroxiredoxin activity"/>
    <property type="evidence" value="ECO:0007669"/>
    <property type="project" value="InterPro"/>
</dbReference>
<evidence type="ECO:0000313" key="2">
    <source>
        <dbReference type="EMBL" id="KAF1812668.1"/>
    </source>
</evidence>
<dbReference type="RefSeq" id="XP_033534299.1">
    <property type="nucleotide sequence ID" value="XM_033678108.1"/>
</dbReference>
<dbReference type="InterPro" id="IPR003779">
    <property type="entry name" value="CMD-like"/>
</dbReference>
<accession>A0A6G1G3S7</accession>
<evidence type="ECO:0000259" key="1">
    <source>
        <dbReference type="Pfam" id="PF02627"/>
    </source>
</evidence>
<dbReference type="Pfam" id="PF02627">
    <property type="entry name" value="CMD"/>
    <property type="match status" value="1"/>
</dbReference>
<evidence type="ECO:0000313" key="3">
    <source>
        <dbReference type="Proteomes" id="UP000504638"/>
    </source>
</evidence>
<gene>
    <name evidence="2 4" type="ORF">P152DRAFT_449375</name>
</gene>
<proteinExistence type="predicted"/>
<protein>
    <recommendedName>
        <fullName evidence="1">Carboxymuconolactone decarboxylase-like domain-containing protein</fullName>
    </recommendedName>
</protein>
<dbReference type="Gene3D" id="1.20.1290.10">
    <property type="entry name" value="AhpD-like"/>
    <property type="match status" value="1"/>
</dbReference>
<dbReference type="InterPro" id="IPR029032">
    <property type="entry name" value="AhpD-like"/>
</dbReference>
<dbReference type="EMBL" id="ML975157">
    <property type="protein sequence ID" value="KAF1812668.1"/>
    <property type="molecule type" value="Genomic_DNA"/>
</dbReference>
<dbReference type="PANTHER" id="PTHR34846">
    <property type="entry name" value="4-CARBOXYMUCONOLACTONE DECARBOXYLASE FAMILY PROTEIN (AFU_ORTHOLOGUE AFUA_6G11590)"/>
    <property type="match status" value="1"/>
</dbReference>
<organism evidence="2">
    <name type="scientific">Eremomyces bilateralis CBS 781.70</name>
    <dbReference type="NCBI Taxonomy" id="1392243"/>
    <lineage>
        <taxon>Eukaryota</taxon>
        <taxon>Fungi</taxon>
        <taxon>Dikarya</taxon>
        <taxon>Ascomycota</taxon>
        <taxon>Pezizomycotina</taxon>
        <taxon>Dothideomycetes</taxon>
        <taxon>Dothideomycetes incertae sedis</taxon>
        <taxon>Eremomycetales</taxon>
        <taxon>Eremomycetaceae</taxon>
        <taxon>Eremomyces</taxon>
    </lineage>
</organism>
<reference evidence="2 4" key="1">
    <citation type="submission" date="2020-01" db="EMBL/GenBank/DDBJ databases">
        <authorList>
            <consortium name="DOE Joint Genome Institute"/>
            <person name="Haridas S."/>
            <person name="Albert R."/>
            <person name="Binder M."/>
            <person name="Bloem J."/>
            <person name="Labutti K."/>
            <person name="Salamov A."/>
            <person name="Andreopoulos B."/>
            <person name="Baker S.E."/>
            <person name="Barry K."/>
            <person name="Bills G."/>
            <person name="Bluhm B.H."/>
            <person name="Cannon C."/>
            <person name="Castanera R."/>
            <person name="Culley D.E."/>
            <person name="Daum C."/>
            <person name="Ezra D."/>
            <person name="Gonzalez J.B."/>
            <person name="Henrissat B."/>
            <person name="Kuo A."/>
            <person name="Liang C."/>
            <person name="Lipzen A."/>
            <person name="Lutzoni F."/>
            <person name="Magnuson J."/>
            <person name="Mondo S."/>
            <person name="Nolan M."/>
            <person name="Ohm R."/>
            <person name="Pangilinan J."/>
            <person name="Park H.-J."/>
            <person name="Ramirez L."/>
            <person name="Alfaro M."/>
            <person name="Sun H."/>
            <person name="Tritt A."/>
            <person name="Yoshinaga Y."/>
            <person name="Zwiers L.-H."/>
            <person name="Turgeon B.G."/>
            <person name="Goodwin S.B."/>
            <person name="Spatafora J.W."/>
            <person name="Crous P.W."/>
            <person name="Grigoriev I.V."/>
        </authorList>
    </citation>
    <scope>NUCLEOTIDE SEQUENCE</scope>
    <source>
        <strain evidence="2 4">CBS 781.70</strain>
    </source>
</reference>
<reference evidence="4" key="2">
    <citation type="submission" date="2020-04" db="EMBL/GenBank/DDBJ databases">
        <authorList>
            <consortium name="NCBI Genome Project"/>
        </authorList>
    </citation>
    <scope>NUCLEOTIDE SEQUENCE</scope>
    <source>
        <strain evidence="4">CBS 781.70</strain>
    </source>
</reference>
<evidence type="ECO:0000313" key="4">
    <source>
        <dbReference type="RefSeq" id="XP_033534299.1"/>
    </source>
</evidence>
<dbReference type="OrthoDB" id="2567457at2759"/>
<dbReference type="Proteomes" id="UP000504638">
    <property type="component" value="Unplaced"/>
</dbReference>
<dbReference type="PANTHER" id="PTHR34846:SF11">
    <property type="entry name" value="4-CARBOXYMUCONOLACTONE DECARBOXYLASE FAMILY PROTEIN (AFU_ORTHOLOGUE AFUA_6G11590)"/>
    <property type="match status" value="1"/>
</dbReference>
<dbReference type="GeneID" id="54418678"/>
<name>A0A6G1G3S7_9PEZI</name>
<feature type="domain" description="Carboxymuconolactone decarboxylase-like" evidence="1">
    <location>
        <begin position="27"/>
        <end position="84"/>
    </location>
</feature>
<dbReference type="SUPFAM" id="SSF69118">
    <property type="entry name" value="AhpD-like"/>
    <property type="match status" value="1"/>
</dbReference>
<reference evidence="4" key="3">
    <citation type="submission" date="2025-04" db="UniProtKB">
        <authorList>
            <consortium name="RefSeq"/>
        </authorList>
    </citation>
    <scope>IDENTIFICATION</scope>
    <source>
        <strain evidence="4">CBS 781.70</strain>
    </source>
</reference>
<dbReference type="AlphaFoldDB" id="A0A6G1G3S7"/>
<keyword evidence="3" id="KW-1185">Reference proteome</keyword>
<sequence length="179" mass="20406">MARLPYPNYTYNSRPTINAVKLLAYSPSTADHWTAIGTAHFRSLSLSRKLRELATLYLSVRFGSSYEWDHHIMLSEKAGITETQRETLQAASSRDAGHFANGGGNEVFERREVAMLSFLEAIVRGPEVKDELWGETTRYFNEREIVELISLQGFYYMISRLGTVLKVDMDDFATKKAKL</sequence>